<keyword evidence="4 7" id="KW-0378">Hydrolase</keyword>
<dbReference type="InterPro" id="IPR001764">
    <property type="entry name" value="Glyco_hydro_3_N"/>
</dbReference>
<evidence type="ECO:0000256" key="2">
    <source>
        <dbReference type="ARBA" id="ARBA00005336"/>
    </source>
</evidence>
<dbReference type="PANTHER" id="PTHR30480:SF13">
    <property type="entry name" value="BETA-HEXOSAMINIDASE"/>
    <property type="match status" value="1"/>
</dbReference>
<evidence type="ECO:0000313" key="7">
    <source>
        <dbReference type="EMBL" id="VAV98457.1"/>
    </source>
</evidence>
<evidence type="ECO:0000259" key="6">
    <source>
        <dbReference type="Pfam" id="PF00933"/>
    </source>
</evidence>
<evidence type="ECO:0000256" key="1">
    <source>
        <dbReference type="ARBA" id="ARBA00001231"/>
    </source>
</evidence>
<gene>
    <name evidence="7" type="ORF">MNBD_ALPHA08-603</name>
</gene>
<comment type="catalytic activity">
    <reaction evidence="1">
        <text>Hydrolysis of terminal non-reducing N-acetyl-D-hexosamine residues in N-acetyl-beta-D-hexosaminides.</text>
        <dbReference type="EC" id="3.2.1.52"/>
    </reaction>
</comment>
<evidence type="ECO:0000256" key="3">
    <source>
        <dbReference type="ARBA" id="ARBA00012663"/>
    </source>
</evidence>
<dbReference type="GO" id="GO:0009254">
    <property type="term" value="P:peptidoglycan turnover"/>
    <property type="evidence" value="ECO:0007669"/>
    <property type="project" value="TreeGrafter"/>
</dbReference>
<name>A0A3B0S159_9ZZZZ</name>
<comment type="similarity">
    <text evidence="2">Belongs to the glycosyl hydrolase 3 family.</text>
</comment>
<dbReference type="Gene3D" id="3.20.20.300">
    <property type="entry name" value="Glycoside hydrolase, family 3, N-terminal domain"/>
    <property type="match status" value="1"/>
</dbReference>
<evidence type="ECO:0000256" key="5">
    <source>
        <dbReference type="ARBA" id="ARBA00023295"/>
    </source>
</evidence>
<dbReference type="AlphaFoldDB" id="A0A3B0S159"/>
<organism evidence="7">
    <name type="scientific">hydrothermal vent metagenome</name>
    <dbReference type="NCBI Taxonomy" id="652676"/>
    <lineage>
        <taxon>unclassified sequences</taxon>
        <taxon>metagenomes</taxon>
        <taxon>ecological metagenomes</taxon>
    </lineage>
</organism>
<proteinExistence type="inferred from homology"/>
<dbReference type="GO" id="GO:0004563">
    <property type="term" value="F:beta-N-acetylhexosaminidase activity"/>
    <property type="evidence" value="ECO:0007669"/>
    <property type="project" value="UniProtKB-EC"/>
</dbReference>
<dbReference type="GO" id="GO:0005975">
    <property type="term" value="P:carbohydrate metabolic process"/>
    <property type="evidence" value="ECO:0007669"/>
    <property type="project" value="InterPro"/>
</dbReference>
<dbReference type="InterPro" id="IPR036962">
    <property type="entry name" value="Glyco_hydro_3_N_sf"/>
</dbReference>
<keyword evidence="5 7" id="KW-0326">Glycosidase</keyword>
<dbReference type="SUPFAM" id="SSF51445">
    <property type="entry name" value="(Trans)glycosidases"/>
    <property type="match status" value="1"/>
</dbReference>
<dbReference type="PANTHER" id="PTHR30480">
    <property type="entry name" value="BETA-HEXOSAMINIDASE-RELATED"/>
    <property type="match status" value="1"/>
</dbReference>
<protein>
    <recommendedName>
        <fullName evidence="3">beta-N-acetylhexosaminidase</fullName>
        <ecNumber evidence="3">3.2.1.52</ecNumber>
    </recommendedName>
</protein>
<dbReference type="InterPro" id="IPR017853">
    <property type="entry name" value="GH"/>
</dbReference>
<dbReference type="EC" id="3.2.1.52" evidence="3"/>
<sequence>MTIGAFISGCEGTSLTSQEVAFFERTNPWGLILFKRNIDSPEQITHLTAHFRKITGRTNAPVLIDQEGGRVQRMGPPLWRKFPAAAKYSILYDRDPIRALKLVRLVTRLMAKDLFDVGINVDCLPVLDVPQPGSHEIIGDRAYGVTPERVSVLARAAVTGLMEGGVLGIIKHIPGHGRAMSDSHMSLPTVDTDYQELLHGDFLPFAALADIPMAMTAH</sequence>
<feature type="non-terminal residue" evidence="7">
    <location>
        <position position="218"/>
    </location>
</feature>
<reference evidence="7" key="1">
    <citation type="submission" date="2018-06" db="EMBL/GenBank/DDBJ databases">
        <authorList>
            <person name="Zhirakovskaya E."/>
        </authorList>
    </citation>
    <scope>NUCLEOTIDE SEQUENCE</scope>
</reference>
<dbReference type="InterPro" id="IPR050226">
    <property type="entry name" value="NagZ_Beta-hexosaminidase"/>
</dbReference>
<dbReference type="Pfam" id="PF00933">
    <property type="entry name" value="Glyco_hydro_3"/>
    <property type="match status" value="1"/>
</dbReference>
<accession>A0A3B0S159</accession>
<evidence type="ECO:0000256" key="4">
    <source>
        <dbReference type="ARBA" id="ARBA00022801"/>
    </source>
</evidence>
<dbReference type="EMBL" id="UOEC01000153">
    <property type="protein sequence ID" value="VAV98457.1"/>
    <property type="molecule type" value="Genomic_DNA"/>
</dbReference>
<feature type="domain" description="Glycoside hydrolase family 3 N-terminal" evidence="6">
    <location>
        <begin position="30"/>
        <end position="218"/>
    </location>
</feature>